<dbReference type="GO" id="GO:0016020">
    <property type="term" value="C:membrane"/>
    <property type="evidence" value="ECO:0007669"/>
    <property type="project" value="UniProtKB-SubCell"/>
</dbReference>
<evidence type="ECO:0000256" key="1">
    <source>
        <dbReference type="ARBA" id="ARBA00004141"/>
    </source>
</evidence>
<dbReference type="Proteomes" id="UP000797356">
    <property type="component" value="Chromosome 12"/>
</dbReference>
<feature type="transmembrane region" description="Helical" evidence="8">
    <location>
        <begin position="74"/>
        <end position="97"/>
    </location>
</feature>
<feature type="domain" description="Palmitoyltransferase DHHC" evidence="10">
    <location>
        <begin position="245"/>
        <end position="283"/>
    </location>
</feature>
<feature type="region of interest" description="Disordered" evidence="9">
    <location>
        <begin position="528"/>
        <end position="547"/>
    </location>
</feature>
<dbReference type="PANTHER" id="PTHR22883">
    <property type="entry name" value="ZINC FINGER DHHC DOMAIN CONTAINING PROTEIN"/>
    <property type="match status" value="1"/>
</dbReference>
<comment type="caution">
    <text evidence="11">The sequence shown here is derived from an EMBL/GenBank/DDBJ whole genome shotgun (WGS) entry which is preliminary data.</text>
</comment>
<comment type="subcellular location">
    <subcellularLocation>
        <location evidence="1">Membrane</location>
        <topology evidence="1">Multi-pass membrane protein</topology>
    </subcellularLocation>
</comment>
<organism evidence="11 12">
    <name type="scientific">Cocos nucifera</name>
    <name type="common">Coconut palm</name>
    <dbReference type="NCBI Taxonomy" id="13894"/>
    <lineage>
        <taxon>Eukaryota</taxon>
        <taxon>Viridiplantae</taxon>
        <taxon>Streptophyta</taxon>
        <taxon>Embryophyta</taxon>
        <taxon>Tracheophyta</taxon>
        <taxon>Spermatophyta</taxon>
        <taxon>Magnoliopsida</taxon>
        <taxon>Liliopsida</taxon>
        <taxon>Arecaceae</taxon>
        <taxon>Arecoideae</taxon>
        <taxon>Cocoseae</taxon>
        <taxon>Attaleinae</taxon>
        <taxon>Cocos</taxon>
    </lineage>
</organism>
<accession>A0A8K0IQZ1</accession>
<keyword evidence="3 8" id="KW-0808">Transferase</keyword>
<dbReference type="OrthoDB" id="9909019at2759"/>
<dbReference type="PANTHER" id="PTHR22883:SF203">
    <property type="entry name" value="PALMITOYLTRANSFERASE"/>
    <property type="match status" value="1"/>
</dbReference>
<evidence type="ECO:0000256" key="7">
    <source>
        <dbReference type="ARBA" id="ARBA00023315"/>
    </source>
</evidence>
<feature type="compositionally biased region" description="Low complexity" evidence="9">
    <location>
        <begin position="175"/>
        <end position="187"/>
    </location>
</feature>
<evidence type="ECO:0000313" key="12">
    <source>
        <dbReference type="Proteomes" id="UP000797356"/>
    </source>
</evidence>
<evidence type="ECO:0000256" key="8">
    <source>
        <dbReference type="RuleBase" id="RU079119"/>
    </source>
</evidence>
<keyword evidence="4 8" id="KW-0812">Transmembrane</keyword>
<dbReference type="GO" id="GO:0005794">
    <property type="term" value="C:Golgi apparatus"/>
    <property type="evidence" value="ECO:0007669"/>
    <property type="project" value="TreeGrafter"/>
</dbReference>
<feature type="compositionally biased region" description="Polar residues" evidence="9">
    <location>
        <begin position="537"/>
        <end position="547"/>
    </location>
</feature>
<dbReference type="PROSITE" id="PS50216">
    <property type="entry name" value="DHHC"/>
    <property type="match status" value="1"/>
</dbReference>
<dbReference type="AlphaFoldDB" id="A0A8K0IQZ1"/>
<name>A0A8K0IQZ1_COCNU</name>
<feature type="transmembrane region" description="Helical" evidence="8">
    <location>
        <begin position="109"/>
        <end position="127"/>
    </location>
</feature>
<dbReference type="EC" id="2.3.1.225" evidence="8"/>
<comment type="similarity">
    <text evidence="2 8">Belongs to the DHHC palmitoyltransferase family.</text>
</comment>
<dbReference type="InterPro" id="IPR039859">
    <property type="entry name" value="PFA4/ZDH16/20/ERF2-like"/>
</dbReference>
<evidence type="ECO:0000256" key="5">
    <source>
        <dbReference type="ARBA" id="ARBA00022989"/>
    </source>
</evidence>
<dbReference type="GO" id="GO:0005783">
    <property type="term" value="C:endoplasmic reticulum"/>
    <property type="evidence" value="ECO:0007669"/>
    <property type="project" value="TreeGrafter"/>
</dbReference>
<keyword evidence="12" id="KW-1185">Reference proteome</keyword>
<dbReference type="GO" id="GO:0006612">
    <property type="term" value="P:protein targeting to membrane"/>
    <property type="evidence" value="ECO:0007669"/>
    <property type="project" value="TreeGrafter"/>
</dbReference>
<comment type="catalytic activity">
    <reaction evidence="8">
        <text>L-cysteinyl-[protein] + hexadecanoyl-CoA = S-hexadecanoyl-L-cysteinyl-[protein] + CoA</text>
        <dbReference type="Rhea" id="RHEA:36683"/>
        <dbReference type="Rhea" id="RHEA-COMP:10131"/>
        <dbReference type="Rhea" id="RHEA-COMP:11032"/>
        <dbReference type="ChEBI" id="CHEBI:29950"/>
        <dbReference type="ChEBI" id="CHEBI:57287"/>
        <dbReference type="ChEBI" id="CHEBI:57379"/>
        <dbReference type="ChEBI" id="CHEBI:74151"/>
        <dbReference type="EC" id="2.3.1.225"/>
    </reaction>
</comment>
<feature type="region of interest" description="Disordered" evidence="9">
    <location>
        <begin position="174"/>
        <end position="204"/>
    </location>
</feature>
<proteinExistence type="inferred from homology"/>
<evidence type="ECO:0000259" key="10">
    <source>
        <dbReference type="Pfam" id="PF01529"/>
    </source>
</evidence>
<evidence type="ECO:0000256" key="6">
    <source>
        <dbReference type="ARBA" id="ARBA00023136"/>
    </source>
</evidence>
<evidence type="ECO:0000256" key="2">
    <source>
        <dbReference type="ARBA" id="ARBA00008574"/>
    </source>
</evidence>
<reference evidence="11" key="2">
    <citation type="submission" date="2019-07" db="EMBL/GenBank/DDBJ databases">
        <authorList>
            <person name="Yang Y."/>
            <person name="Bocs S."/>
            <person name="Baudouin L."/>
        </authorList>
    </citation>
    <scope>NUCLEOTIDE SEQUENCE</scope>
    <source>
        <tissue evidence="11">Spear leaf of Hainan Tall coconut</tissue>
    </source>
</reference>
<evidence type="ECO:0000256" key="4">
    <source>
        <dbReference type="ARBA" id="ARBA00022692"/>
    </source>
</evidence>
<reference evidence="11" key="1">
    <citation type="journal article" date="2017" name="Gigascience">
        <title>The genome draft of coconut (Cocos nucifera).</title>
        <authorList>
            <person name="Xiao Y."/>
            <person name="Xu P."/>
            <person name="Fan H."/>
            <person name="Baudouin L."/>
            <person name="Xia W."/>
            <person name="Bocs S."/>
            <person name="Xu J."/>
            <person name="Li Q."/>
            <person name="Guo A."/>
            <person name="Zhou L."/>
            <person name="Li J."/>
            <person name="Wu Y."/>
            <person name="Ma Z."/>
            <person name="Armero A."/>
            <person name="Issali A.E."/>
            <person name="Liu N."/>
            <person name="Peng M."/>
            <person name="Yang Y."/>
        </authorList>
    </citation>
    <scope>NUCLEOTIDE SEQUENCE</scope>
    <source>
        <tissue evidence="11">Spear leaf of Hainan Tall coconut</tissue>
    </source>
</reference>
<evidence type="ECO:0000256" key="3">
    <source>
        <dbReference type="ARBA" id="ARBA00022679"/>
    </source>
</evidence>
<keyword evidence="7 8" id="KW-0012">Acyltransferase</keyword>
<keyword evidence="5 8" id="KW-1133">Transmembrane helix</keyword>
<comment type="domain">
    <text evidence="8">The DHHC domain is required for palmitoyltransferase activity.</text>
</comment>
<evidence type="ECO:0000256" key="9">
    <source>
        <dbReference type="SAM" id="MobiDB-lite"/>
    </source>
</evidence>
<evidence type="ECO:0000313" key="11">
    <source>
        <dbReference type="EMBL" id="KAG1365123.1"/>
    </source>
</evidence>
<feature type="region of interest" description="Disordered" evidence="9">
    <location>
        <begin position="688"/>
        <end position="740"/>
    </location>
</feature>
<dbReference type="GO" id="GO:0019706">
    <property type="term" value="F:protein-cysteine S-palmitoyltransferase activity"/>
    <property type="evidence" value="ECO:0007669"/>
    <property type="project" value="UniProtKB-EC"/>
</dbReference>
<protein>
    <recommendedName>
        <fullName evidence="8">S-acyltransferase</fullName>
        <ecNumber evidence="8">2.3.1.225</ecNumber>
    </recommendedName>
    <alternativeName>
        <fullName evidence="8">Palmitoyltransferase</fullName>
    </alternativeName>
</protein>
<sequence>MIVVVEELEYGASRVFESSLLCVHLCGYCAYLYCKLSAPTTGISTEKLGKKYSDIYHNSMLVVEMKFWSLADCLYLFSAYVIAITVFFLLVVAFYAFFAPFLGKQIFEYASIAIYTPVALAVFILYVRCTRINPADPGIMSKFDNEVINLPKNNPVVQGTNVPDNLDNNAIGAHSSPSSACRSSLDSNPNNKTSSRGDAGINTPVGPPSTIESPCCRFGGFICALFVKEDCCKPETTEQQGGGEEALFCTLCNAEVCNSSKHCRSCDKCVDGFDHHCRLAIECGVGIAVLVLCFVDKNGTESSIKEKLGIGFSRAPFATVVATCTAVSLLAFVPLGELFFFHMILIKKGITTYEYVVAMRAMSEAPPVSADEEGEHALYSPSNSATTGLSGGSSVMGLQYKGVWCTPPRVFVDQQDEVIPHLEPGMVPSTVDPDAAGYFERANKSKKAVKISAWKLAKLDSNEAIKAAAKARASSSVLRPIDARHVPDVDFSSSGNASVRSSMSMDFAATKELSELKLSPLGGSYPQSVASKEDCETGTQTASSLSSPVHIHDPVALSSLPLQHSLPEHSRPILPKRPFPTIQMTNPMFQFATVRENKRASVIWDQEAGRYVSVPMTDRSETTMVVPARTSWVSMVSPPAESSTYGRRPTLSSASVSVMPPMPQLERLMYTGQSIFFGGPLLNAPVRDMGGNENGAGLRPDAEKESHAHNGVHGDRGQAANSFPVFVPGTFHKNPPSKPK</sequence>
<feature type="compositionally biased region" description="Basic and acidic residues" evidence="9">
    <location>
        <begin position="700"/>
        <end position="716"/>
    </location>
</feature>
<dbReference type="Pfam" id="PF01529">
    <property type="entry name" value="DHHC"/>
    <property type="match status" value="1"/>
</dbReference>
<dbReference type="EMBL" id="CM017883">
    <property type="protein sequence ID" value="KAG1365123.1"/>
    <property type="molecule type" value="Genomic_DNA"/>
</dbReference>
<gene>
    <name evidence="11" type="ORF">COCNU_12G001230</name>
</gene>
<dbReference type="InterPro" id="IPR001594">
    <property type="entry name" value="Palmitoyltrfase_DHHC"/>
</dbReference>
<feature type="transmembrane region" description="Helical" evidence="8">
    <location>
        <begin position="317"/>
        <end position="345"/>
    </location>
</feature>
<keyword evidence="6 8" id="KW-0472">Membrane</keyword>